<keyword evidence="4" id="KW-1185">Reference proteome</keyword>
<evidence type="ECO:0000256" key="1">
    <source>
        <dbReference type="SAM" id="SignalP"/>
    </source>
</evidence>
<sequence length="581" mass="65832">MKWNKKVLPLLTIVSLAVPVAYVNAVSSVDLQDGGFGKSTHFLDQVPNIAIDPKVENIIYPLLATPAIKKNGTSLTVQVDTKGKESAGWDVKINQTQNSGVEGEFSLPVTQVEKGSSHWKESSSIYNVTVSIPDDIAENLYDLEISYTANGTRVTDEEPNSVKVINEFKKDFKFIHLTDIHVGSPRNINDPANATEAGMWNPDESKRWLYLQKTINQVNLLKPDFVVMTGDLMFGQLNPQEYIYEYEETYRMLKKLNVPVYIVPGNHDFYAQDATLADGAKYWEQYFGPQYFSFDYGSYAHMIGYNSFDWHKFDRQGHGSLSVPTWGGQIRDEQLNWIKQDLAKNGQTASENQVRGLFSHHNPIWRDKDIWPSSDPEVGEYWKEYDTQHNPQNLTTLVKGEKLGLKYDQQWHGEGALDLIDIMKQNKVNISLHGHTHIDNITNQDGILYSTTASIELSAMPWVGYRVFQKEVDKADFNSYIYEGPDRSMPVYQNGNTTAGVVSFEHKFALPNDGTQVTQTATITNRLNKEITVNIPFYMKPGNYKGTNGQIVENKLYGTKQLIEMQVTIPANGVKEVKLTR</sequence>
<dbReference type="InterPro" id="IPR051918">
    <property type="entry name" value="STPP_CPPED1"/>
</dbReference>
<organism evidence="3 4">
    <name type="scientific">Paenisporosarcina quisquiliarum</name>
    <dbReference type="NCBI Taxonomy" id="365346"/>
    <lineage>
        <taxon>Bacteria</taxon>
        <taxon>Bacillati</taxon>
        <taxon>Bacillota</taxon>
        <taxon>Bacilli</taxon>
        <taxon>Bacillales</taxon>
        <taxon>Caryophanaceae</taxon>
        <taxon>Paenisporosarcina</taxon>
    </lineage>
</organism>
<dbReference type="EMBL" id="JAMKBJ010000006">
    <property type="protein sequence ID" value="MCZ8537324.1"/>
    <property type="molecule type" value="Genomic_DNA"/>
</dbReference>
<dbReference type="Pfam" id="PF00149">
    <property type="entry name" value="Metallophos"/>
    <property type="match status" value="1"/>
</dbReference>
<dbReference type="PANTHER" id="PTHR43143:SF1">
    <property type="entry name" value="SERINE_THREONINE-PROTEIN PHOSPHATASE CPPED1"/>
    <property type="match status" value="1"/>
</dbReference>
<dbReference type="RefSeq" id="WP_269926418.1">
    <property type="nucleotide sequence ID" value="NZ_JAMKBJ010000006.1"/>
</dbReference>
<evidence type="ECO:0000313" key="4">
    <source>
        <dbReference type="Proteomes" id="UP001152173"/>
    </source>
</evidence>
<dbReference type="Gene3D" id="3.60.21.10">
    <property type="match status" value="1"/>
</dbReference>
<evidence type="ECO:0000313" key="3">
    <source>
        <dbReference type="EMBL" id="MCZ8537324.1"/>
    </source>
</evidence>
<accession>A0A9X3LIY7</accession>
<dbReference type="PANTHER" id="PTHR43143">
    <property type="entry name" value="METALLOPHOSPHOESTERASE, CALCINEURIN SUPERFAMILY"/>
    <property type="match status" value="1"/>
</dbReference>
<reference evidence="3" key="1">
    <citation type="submission" date="2022-05" db="EMBL/GenBank/DDBJ databases">
        <authorList>
            <person name="Colautti A."/>
            <person name="Iacumin L."/>
        </authorList>
    </citation>
    <scope>NUCLEOTIDE SEQUENCE</scope>
    <source>
        <strain evidence="3">SK 55</strain>
    </source>
</reference>
<proteinExistence type="predicted"/>
<dbReference type="AlphaFoldDB" id="A0A9X3LIY7"/>
<comment type="caution">
    <text evidence="3">The sequence shown here is derived from an EMBL/GenBank/DDBJ whole genome shotgun (WGS) entry which is preliminary data.</text>
</comment>
<name>A0A9X3LIY7_9BACL</name>
<feature type="chain" id="PRO_5040868883" evidence="1">
    <location>
        <begin position="26"/>
        <end position="581"/>
    </location>
</feature>
<dbReference type="Proteomes" id="UP001152173">
    <property type="component" value="Unassembled WGS sequence"/>
</dbReference>
<gene>
    <name evidence="3" type="ORF">M9R32_09045</name>
</gene>
<keyword evidence="1" id="KW-0732">Signal</keyword>
<protein>
    <submittedName>
        <fullName evidence="3">Metallophosphoesterase</fullName>
    </submittedName>
</protein>
<dbReference type="InterPro" id="IPR004843">
    <property type="entry name" value="Calcineurin-like_PHP"/>
</dbReference>
<dbReference type="SUPFAM" id="SSF56300">
    <property type="entry name" value="Metallo-dependent phosphatases"/>
    <property type="match status" value="1"/>
</dbReference>
<feature type="domain" description="Calcineurin-like phosphoesterase" evidence="2">
    <location>
        <begin position="172"/>
        <end position="438"/>
    </location>
</feature>
<evidence type="ECO:0000259" key="2">
    <source>
        <dbReference type="Pfam" id="PF00149"/>
    </source>
</evidence>
<feature type="signal peptide" evidence="1">
    <location>
        <begin position="1"/>
        <end position="25"/>
    </location>
</feature>
<dbReference type="GO" id="GO:0016787">
    <property type="term" value="F:hydrolase activity"/>
    <property type="evidence" value="ECO:0007669"/>
    <property type="project" value="InterPro"/>
</dbReference>
<dbReference type="InterPro" id="IPR029052">
    <property type="entry name" value="Metallo-depent_PP-like"/>
</dbReference>